<reference evidence="2 3" key="1">
    <citation type="submission" date="2019-05" db="EMBL/GenBank/DDBJ databases">
        <title>Another draft genome of Portunus trituberculatus and its Hox gene families provides insights of decapod evolution.</title>
        <authorList>
            <person name="Jeong J.-H."/>
            <person name="Song I."/>
            <person name="Kim S."/>
            <person name="Choi T."/>
            <person name="Kim D."/>
            <person name="Ryu S."/>
            <person name="Kim W."/>
        </authorList>
    </citation>
    <scope>NUCLEOTIDE SEQUENCE [LARGE SCALE GENOMIC DNA]</scope>
    <source>
        <tissue evidence="2">Muscle</tissue>
    </source>
</reference>
<name>A0A5B7HUL8_PORTR</name>
<evidence type="ECO:0000313" key="3">
    <source>
        <dbReference type="Proteomes" id="UP000324222"/>
    </source>
</evidence>
<evidence type="ECO:0000256" key="1">
    <source>
        <dbReference type="SAM" id="MobiDB-lite"/>
    </source>
</evidence>
<keyword evidence="3" id="KW-1185">Reference proteome</keyword>
<proteinExistence type="predicted"/>
<dbReference type="Proteomes" id="UP000324222">
    <property type="component" value="Unassembled WGS sequence"/>
</dbReference>
<protein>
    <submittedName>
        <fullName evidence="2">Uncharacterized protein</fullName>
    </submittedName>
</protein>
<feature type="compositionally biased region" description="Basic residues" evidence="1">
    <location>
        <begin position="26"/>
        <end position="49"/>
    </location>
</feature>
<comment type="caution">
    <text evidence="2">The sequence shown here is derived from an EMBL/GenBank/DDBJ whole genome shotgun (WGS) entry which is preliminary data.</text>
</comment>
<evidence type="ECO:0000313" key="2">
    <source>
        <dbReference type="EMBL" id="MPC73416.1"/>
    </source>
</evidence>
<dbReference type="AlphaFoldDB" id="A0A5B7HUL8"/>
<gene>
    <name evidence="2" type="ORF">E2C01_067744</name>
</gene>
<dbReference type="EMBL" id="VSRR010036748">
    <property type="protein sequence ID" value="MPC73416.1"/>
    <property type="molecule type" value="Genomic_DNA"/>
</dbReference>
<accession>A0A5B7HUL8</accession>
<sequence length="177" mass="20485">MSSILKDHPLPGGGSRFTAGTDTPLRHHHHHHRLHHNDHHHHYDHHHHHRRRLHIKAALTGRLLQAECCLDDPLTPLVSARQERRLCRCYTPADATCRCTRVGRQVVQRRALYRGEGWPCMRPGECGGIYIVHGFECGNKEHQEQNHYSGDSTTVPRHAYINKQMPIVIYVGRVLER</sequence>
<feature type="region of interest" description="Disordered" evidence="1">
    <location>
        <begin position="1"/>
        <end position="49"/>
    </location>
</feature>
<organism evidence="2 3">
    <name type="scientific">Portunus trituberculatus</name>
    <name type="common">Swimming crab</name>
    <name type="synonym">Neptunus trituberculatus</name>
    <dbReference type="NCBI Taxonomy" id="210409"/>
    <lineage>
        <taxon>Eukaryota</taxon>
        <taxon>Metazoa</taxon>
        <taxon>Ecdysozoa</taxon>
        <taxon>Arthropoda</taxon>
        <taxon>Crustacea</taxon>
        <taxon>Multicrustacea</taxon>
        <taxon>Malacostraca</taxon>
        <taxon>Eumalacostraca</taxon>
        <taxon>Eucarida</taxon>
        <taxon>Decapoda</taxon>
        <taxon>Pleocyemata</taxon>
        <taxon>Brachyura</taxon>
        <taxon>Eubrachyura</taxon>
        <taxon>Portunoidea</taxon>
        <taxon>Portunidae</taxon>
        <taxon>Portuninae</taxon>
        <taxon>Portunus</taxon>
    </lineage>
</organism>